<keyword evidence="2" id="KW-0732">Signal</keyword>
<proteinExistence type="predicted"/>
<feature type="transmembrane region" description="Helical" evidence="1">
    <location>
        <begin position="61"/>
        <end position="82"/>
    </location>
</feature>
<dbReference type="RefSeq" id="WP_345401201.1">
    <property type="nucleotide sequence ID" value="NZ_BAAAXS010000001.1"/>
</dbReference>
<evidence type="ECO:0000313" key="4">
    <source>
        <dbReference type="Proteomes" id="UP001589568"/>
    </source>
</evidence>
<protein>
    <submittedName>
        <fullName evidence="3">Uncharacterized protein</fullName>
    </submittedName>
</protein>
<sequence>MARIGRPAGLVLLALGPVLAAAYAGAGHLGVRAAVRAQIADPKWEGGTIDDSGMTSTGTDAWQMILLTALLAGLVALAYLVIGLLLRRPRRGRTALLVVSGVLVLPYTLVFAVALINPARALAGLTGQSGFVAGLPGWQSYAAYLILIGGLAQAAGMVMAAADGRRAAAAGKGQESPQSSAAEARS</sequence>
<name>A0ABV5NKL1_9ACTN</name>
<reference evidence="3 4" key="1">
    <citation type="submission" date="2024-09" db="EMBL/GenBank/DDBJ databases">
        <authorList>
            <person name="Sun Q."/>
            <person name="Mori K."/>
        </authorList>
    </citation>
    <scope>NUCLEOTIDE SEQUENCE [LARGE SCALE GENOMIC DNA]</scope>
    <source>
        <strain evidence="3 4">JCM 3324</strain>
    </source>
</reference>
<feature type="transmembrane region" description="Helical" evidence="1">
    <location>
        <begin position="94"/>
        <end position="116"/>
    </location>
</feature>
<feature type="transmembrane region" description="Helical" evidence="1">
    <location>
        <begin position="141"/>
        <end position="162"/>
    </location>
</feature>
<dbReference type="EMBL" id="JBHMCF010000011">
    <property type="protein sequence ID" value="MFB9470828.1"/>
    <property type="molecule type" value="Genomic_DNA"/>
</dbReference>
<gene>
    <name evidence="3" type="ORF">ACFFR3_15005</name>
</gene>
<dbReference type="Proteomes" id="UP001589568">
    <property type="component" value="Unassembled WGS sequence"/>
</dbReference>
<comment type="caution">
    <text evidence="3">The sequence shown here is derived from an EMBL/GenBank/DDBJ whole genome shotgun (WGS) entry which is preliminary data.</text>
</comment>
<feature type="signal peptide" evidence="2">
    <location>
        <begin position="1"/>
        <end position="20"/>
    </location>
</feature>
<feature type="chain" id="PRO_5047302150" evidence="2">
    <location>
        <begin position="21"/>
        <end position="186"/>
    </location>
</feature>
<keyword evidence="1" id="KW-0472">Membrane</keyword>
<keyword evidence="1" id="KW-0812">Transmembrane</keyword>
<organism evidence="3 4">
    <name type="scientific">Nonomuraea salmonea</name>
    <dbReference type="NCBI Taxonomy" id="46181"/>
    <lineage>
        <taxon>Bacteria</taxon>
        <taxon>Bacillati</taxon>
        <taxon>Actinomycetota</taxon>
        <taxon>Actinomycetes</taxon>
        <taxon>Streptosporangiales</taxon>
        <taxon>Streptosporangiaceae</taxon>
        <taxon>Nonomuraea</taxon>
    </lineage>
</organism>
<evidence type="ECO:0000256" key="2">
    <source>
        <dbReference type="SAM" id="SignalP"/>
    </source>
</evidence>
<keyword evidence="4" id="KW-1185">Reference proteome</keyword>
<evidence type="ECO:0000256" key="1">
    <source>
        <dbReference type="SAM" id="Phobius"/>
    </source>
</evidence>
<accession>A0ABV5NKL1</accession>
<keyword evidence="1" id="KW-1133">Transmembrane helix</keyword>
<evidence type="ECO:0000313" key="3">
    <source>
        <dbReference type="EMBL" id="MFB9470828.1"/>
    </source>
</evidence>